<dbReference type="EMBL" id="CSBK01000198">
    <property type="protein sequence ID" value="COX08593.1"/>
    <property type="molecule type" value="Genomic_DNA"/>
</dbReference>
<gene>
    <name evidence="1" type="ORF">ERS007739_00649</name>
</gene>
<evidence type="ECO:0000313" key="2">
    <source>
        <dbReference type="Proteomes" id="UP000039021"/>
    </source>
</evidence>
<proteinExistence type="predicted"/>
<evidence type="ECO:0000313" key="1">
    <source>
        <dbReference type="EMBL" id="COX08593.1"/>
    </source>
</evidence>
<reference evidence="2" key="1">
    <citation type="submission" date="2015-03" db="EMBL/GenBank/DDBJ databases">
        <authorList>
            <consortium name="Pathogen Informatics"/>
        </authorList>
    </citation>
    <scope>NUCLEOTIDE SEQUENCE [LARGE SCALE GENOMIC DNA]</scope>
    <source>
        <strain evidence="2">N09902308</strain>
    </source>
</reference>
<dbReference type="Proteomes" id="UP000039021">
    <property type="component" value="Unassembled WGS sequence"/>
</dbReference>
<comment type="caution">
    <text evidence="1">The sequence shown here is derived from an EMBL/GenBank/DDBJ whole genome shotgun (WGS) entry which is preliminary data.</text>
</comment>
<protein>
    <submittedName>
        <fullName evidence="1">Uncharacterized protein</fullName>
    </submittedName>
</protein>
<accession>A0A916P6Z5</accession>
<name>A0A916P6Z5_MYCTX</name>
<sequence length="47" mass="5098">MGGDRNAAAVVGDLDTAILKQHYVHCGCITGHRLVDRVVDHLPNEMV</sequence>
<organism evidence="1 2">
    <name type="scientific">Mycobacterium tuberculosis</name>
    <dbReference type="NCBI Taxonomy" id="1773"/>
    <lineage>
        <taxon>Bacteria</taxon>
        <taxon>Bacillati</taxon>
        <taxon>Actinomycetota</taxon>
        <taxon>Actinomycetes</taxon>
        <taxon>Mycobacteriales</taxon>
        <taxon>Mycobacteriaceae</taxon>
        <taxon>Mycobacterium</taxon>
        <taxon>Mycobacterium tuberculosis complex</taxon>
    </lineage>
</organism>
<dbReference type="AlphaFoldDB" id="A0A916P6Z5"/>